<reference evidence="1" key="1">
    <citation type="journal article" date="2020" name="Stud. Mycol.">
        <title>101 Dothideomycetes genomes: a test case for predicting lifestyles and emergence of pathogens.</title>
        <authorList>
            <person name="Haridas S."/>
            <person name="Albert R."/>
            <person name="Binder M."/>
            <person name="Bloem J."/>
            <person name="Labutti K."/>
            <person name="Salamov A."/>
            <person name="Andreopoulos B."/>
            <person name="Baker S."/>
            <person name="Barry K."/>
            <person name="Bills G."/>
            <person name="Bluhm B."/>
            <person name="Cannon C."/>
            <person name="Castanera R."/>
            <person name="Culley D."/>
            <person name="Daum C."/>
            <person name="Ezra D."/>
            <person name="Gonzalez J."/>
            <person name="Henrissat B."/>
            <person name="Kuo A."/>
            <person name="Liang C."/>
            <person name="Lipzen A."/>
            <person name="Lutzoni F."/>
            <person name="Magnuson J."/>
            <person name="Mondo S."/>
            <person name="Nolan M."/>
            <person name="Ohm R."/>
            <person name="Pangilinan J."/>
            <person name="Park H.-J."/>
            <person name="Ramirez L."/>
            <person name="Alfaro M."/>
            <person name="Sun H."/>
            <person name="Tritt A."/>
            <person name="Yoshinaga Y."/>
            <person name="Zwiers L.-H."/>
            <person name="Turgeon B."/>
            <person name="Goodwin S."/>
            <person name="Spatafora J."/>
            <person name="Crous P."/>
            <person name="Grigoriev I."/>
        </authorList>
    </citation>
    <scope>NUCLEOTIDE SEQUENCE</scope>
    <source>
        <strain evidence="1">CBS 109.77</strain>
    </source>
</reference>
<dbReference type="OrthoDB" id="10524356at2759"/>
<gene>
    <name evidence="1" type="ORF">K505DRAFT_93231</name>
</gene>
<accession>A0A6A6WZV7</accession>
<dbReference type="EMBL" id="MU002134">
    <property type="protein sequence ID" value="KAF2789478.1"/>
    <property type="molecule type" value="Genomic_DNA"/>
</dbReference>
<evidence type="ECO:0000313" key="1">
    <source>
        <dbReference type="EMBL" id="KAF2789478.1"/>
    </source>
</evidence>
<evidence type="ECO:0000313" key="2">
    <source>
        <dbReference type="Proteomes" id="UP000799757"/>
    </source>
</evidence>
<organism evidence="1 2">
    <name type="scientific">Melanomma pulvis-pyrius CBS 109.77</name>
    <dbReference type="NCBI Taxonomy" id="1314802"/>
    <lineage>
        <taxon>Eukaryota</taxon>
        <taxon>Fungi</taxon>
        <taxon>Dikarya</taxon>
        <taxon>Ascomycota</taxon>
        <taxon>Pezizomycotina</taxon>
        <taxon>Dothideomycetes</taxon>
        <taxon>Pleosporomycetidae</taxon>
        <taxon>Pleosporales</taxon>
        <taxon>Melanommataceae</taxon>
        <taxon>Melanomma</taxon>
    </lineage>
</organism>
<dbReference type="AlphaFoldDB" id="A0A6A6WZV7"/>
<keyword evidence="2" id="KW-1185">Reference proteome</keyword>
<evidence type="ECO:0008006" key="3">
    <source>
        <dbReference type="Google" id="ProtNLM"/>
    </source>
</evidence>
<sequence length="248" mass="29065">MVSAVAVASQGYSIENDQVVVELYESPQNRTRILNFPRHLLQLYTPSAANFVEQGVAPNSKKLRIKVKSLETADQVETPGLRHLFRHMSVLQQSGSLSWTSLPQWTTVREGVGLYRALQMLYLYAEAEQTRTLLVRHMKENPLHSLDVEVLWRVYGSTGELFDPMLRNIAYFKAWDMLPDEEWIFWFMETELLEVAAAQREDIWNRYRAHKTKAEWEFVRLSKARGLEFRFKLLGGLSRHLHRMLEHF</sequence>
<dbReference type="Proteomes" id="UP000799757">
    <property type="component" value="Unassembled WGS sequence"/>
</dbReference>
<protein>
    <recommendedName>
        <fullName evidence="3">BTB domain-containing protein</fullName>
    </recommendedName>
</protein>
<proteinExistence type="predicted"/>
<name>A0A6A6WZV7_9PLEO</name>